<dbReference type="Proteomes" id="UP001557470">
    <property type="component" value="Unassembled WGS sequence"/>
</dbReference>
<feature type="domain" description="Fibronectin type-III" evidence="2">
    <location>
        <begin position="744"/>
        <end position="830"/>
    </location>
</feature>
<feature type="domain" description="Fibronectin type-III" evidence="2">
    <location>
        <begin position="220"/>
        <end position="311"/>
    </location>
</feature>
<evidence type="ECO:0000259" key="2">
    <source>
        <dbReference type="PROSITE" id="PS50853"/>
    </source>
</evidence>
<organism evidence="3 4">
    <name type="scientific">Umbra pygmaea</name>
    <name type="common">Eastern mudminnow</name>
    <dbReference type="NCBI Taxonomy" id="75934"/>
    <lineage>
        <taxon>Eukaryota</taxon>
        <taxon>Metazoa</taxon>
        <taxon>Chordata</taxon>
        <taxon>Craniata</taxon>
        <taxon>Vertebrata</taxon>
        <taxon>Euteleostomi</taxon>
        <taxon>Actinopterygii</taxon>
        <taxon>Neopterygii</taxon>
        <taxon>Teleostei</taxon>
        <taxon>Protacanthopterygii</taxon>
        <taxon>Esociformes</taxon>
        <taxon>Umbridae</taxon>
        <taxon>Umbra</taxon>
    </lineage>
</organism>
<dbReference type="PANTHER" id="PTHR47135">
    <property type="entry name" value="FIBRONECTIN TYPE III DOMAIN-CONTAINING PROTEIN 7"/>
    <property type="match status" value="1"/>
</dbReference>
<dbReference type="InterPro" id="IPR013783">
    <property type="entry name" value="Ig-like_fold"/>
</dbReference>
<dbReference type="InterPro" id="IPR036116">
    <property type="entry name" value="FN3_sf"/>
</dbReference>
<feature type="domain" description="Fibronectin type-III" evidence="2">
    <location>
        <begin position="132"/>
        <end position="219"/>
    </location>
</feature>
<dbReference type="SMART" id="SM00060">
    <property type="entry name" value="FN3"/>
    <property type="match status" value="15"/>
</dbReference>
<dbReference type="InterPro" id="IPR003961">
    <property type="entry name" value="FN3_dom"/>
</dbReference>
<dbReference type="PROSITE" id="PS50853">
    <property type="entry name" value="FN3"/>
    <property type="match status" value="13"/>
</dbReference>
<feature type="domain" description="Fibronectin type-III" evidence="2">
    <location>
        <begin position="1365"/>
        <end position="1451"/>
    </location>
</feature>
<dbReference type="PANTHER" id="PTHR47135:SF3">
    <property type="entry name" value="FIBRONECTIN TYPE-III DOMAIN-CONTAINING PROTEIN"/>
    <property type="match status" value="1"/>
</dbReference>
<dbReference type="Gene3D" id="2.60.40.10">
    <property type="entry name" value="Immunoglobulins"/>
    <property type="match status" value="13"/>
</dbReference>
<feature type="domain" description="Fibronectin type-III" evidence="2">
    <location>
        <begin position="569"/>
        <end position="655"/>
    </location>
</feature>
<dbReference type="CDD" id="cd00063">
    <property type="entry name" value="FN3"/>
    <property type="match status" value="6"/>
</dbReference>
<evidence type="ECO:0000313" key="3">
    <source>
        <dbReference type="EMBL" id="KAL0966456.1"/>
    </source>
</evidence>
<feature type="domain" description="Fibronectin type-III" evidence="2">
    <location>
        <begin position="831"/>
        <end position="917"/>
    </location>
</feature>
<feature type="domain" description="Fibronectin type-III" evidence="2">
    <location>
        <begin position="1"/>
        <end position="45"/>
    </location>
</feature>
<gene>
    <name evidence="3" type="ORF">UPYG_G00295510</name>
</gene>
<reference evidence="3 4" key="1">
    <citation type="submission" date="2024-06" db="EMBL/GenBank/DDBJ databases">
        <authorList>
            <person name="Pan Q."/>
            <person name="Wen M."/>
            <person name="Jouanno E."/>
            <person name="Zahm M."/>
            <person name="Klopp C."/>
            <person name="Cabau C."/>
            <person name="Louis A."/>
            <person name="Berthelot C."/>
            <person name="Parey E."/>
            <person name="Roest Crollius H."/>
            <person name="Montfort J."/>
            <person name="Robinson-Rechavi M."/>
            <person name="Bouchez O."/>
            <person name="Lampietro C."/>
            <person name="Lopez Roques C."/>
            <person name="Donnadieu C."/>
            <person name="Postlethwait J."/>
            <person name="Bobe J."/>
            <person name="Verreycken H."/>
            <person name="Guiguen Y."/>
        </authorList>
    </citation>
    <scope>NUCLEOTIDE SEQUENCE [LARGE SCALE GENOMIC DNA]</scope>
    <source>
        <strain evidence="3">Up_M1</strain>
        <tissue evidence="3">Testis</tissue>
    </source>
</reference>
<comment type="caution">
    <text evidence="3">The sequence shown here is derived from an EMBL/GenBank/DDBJ whole genome shotgun (WGS) entry which is preliminary data.</text>
</comment>
<feature type="domain" description="Fibronectin type-III" evidence="2">
    <location>
        <begin position="1104"/>
        <end position="1191"/>
    </location>
</feature>
<protein>
    <recommendedName>
        <fullName evidence="2">Fibronectin type-III domain-containing protein</fullName>
    </recommendedName>
</protein>
<dbReference type="SUPFAM" id="SSF49265">
    <property type="entry name" value="Fibronectin type III"/>
    <property type="match status" value="13"/>
</dbReference>
<keyword evidence="4" id="KW-1185">Reference proteome</keyword>
<proteinExistence type="predicted"/>
<feature type="domain" description="Fibronectin type-III" evidence="2">
    <location>
        <begin position="918"/>
        <end position="1005"/>
    </location>
</feature>
<feature type="domain" description="Fibronectin type-III" evidence="2">
    <location>
        <begin position="1452"/>
        <end position="1537"/>
    </location>
</feature>
<evidence type="ECO:0000313" key="4">
    <source>
        <dbReference type="Proteomes" id="UP001557470"/>
    </source>
</evidence>
<dbReference type="Pfam" id="PF00041">
    <property type="entry name" value="fn3"/>
    <property type="match status" value="2"/>
</dbReference>
<sequence length="1775" mass="185692">MQQQNTQCSLSNLTCGQEYTVVVIAMHAGCPGPASQPVNFTTAPCSPEPVETQLNCLSGSLNITWQLKFGAIHYQAMVQGGNNVMMCDTNSTSCVVSNLSCGNNYNVTVVAQGQTCNCSQCKVKEISTAPCPPTNVSATLECSSNNAVVSWNSQNALGVAYSAQALDAQGSLVSCNTTGSNCALIGLQCGSNYSVTVTASNGNCSSLPSLAYTFITVPCQPLLSAVQLLCSSDSASVTWTTASATPEQYEVTAVDDQGETLQCNSSDVTSCQVSSLQCGRQYGFSVTASNKLCSSAPSATIQSIAAPCPPQNVTISVGCENSTTSISWSSSQGALSYTAKVLGAGGEKACCSSNTSSCDITSLPCGEMYNVTVAAKGHTCNSSQSSETAFKTGACVPLHLSVSYNFDVALLSWDAAKGATNYTAQATSNQVLTSTCLTNATDCFLTSFTCGKIYNVTVSAGNSACSNTAPSDTYALMTEPCLPSNVHASMDYNTLTANVSWQGSDAAIGYFLVLDGQNGQSINCSATATSCVIGGLPCGTVFSVQVRALGQQFNSSMTSGVSLTSAPCIPSTVQTQLFSGSDAVLLSWNYTGGETNFTLSAMGIGGNEVSCSTRQNNCTITGLLCGEQYNVSLTATTQEGQITIPVNASFNTCPCAPPHVSVNLTYGTQTATLSWENVSGVERYVSSATRGSDGALQHCNTTGSVCQFTSLTCGEMYNFTVTAQSNGYDSVPSKTVQVHTAPCIPSTVQTQLFSGSDAVLLSWNYTGGETNFTLSAIGIGGNEVSCSTRQNNCTITGLLCGEQYNVSLTATTQEGQITVPVNASFNTSPCIPSTVQTQLFSGSDAVLLSWNYTGGETNFTLSAMGIGGNEVSCSTRQNNCTITGLLCGEQYNISLTATTQEGQITEPVNASFNTCPCAPPHVSVNLTYGTQTATLSWENVSGVERYVSSATRGSDGALQHCNTTGSVCQFTSLTCGEMYNFTVTAQSNGYDSLPSKTVQVHTVTPMLSPCPLQPHAYPALCRPSFSVGVCARPAVLELHWWESELHPLCHGYWGSEVSCSTRQNNCTITGLLCGEQYNISLTATTQEGQITEPVNASFNTCPCAPPHVSVNLTYGTQTATLSWENVSGVERYVSSATRGSDGALQYCNTTGSVCQFTSLTCGEMYNFTVTAQSNGYDSLPSKTVQVHTAPCQPVMVTSHVLCNSTQVLVSWLPASGAALYIVTVTGNLGYAEAFNTTNTSMTALMPCGQTYNVTLLGHDLSFGSPPSIPVSFTTAPCVPQDVRTDAECKAALGSVSWASSNGTNTYTAVAIGQNGDTHNCVTSNTSCTWSNLLCGENYTVLVTASNNICTSAPGNSAVIQMAPCVPQDVVAILDYSENIVYLNWNLSEGAEAYTVAVNGTGNANMEINSINNFVRLSMLSCGQNYSVTVTAANQYCKSAPSVLADIQTFPCTPVGIAVVMICANNTAVVSWNASQGAVWYSVSANSSGGSSTCSSSDLSCTLVNLTCGTAYNVQVVAVDNQCSSNASLVVPFHSVPCTPAPAVSTLDCFNNSILMAWAHVDGAVFYTATASYSGQKHRVCRTNNTSCQVSNMTCGQVFSVSMVASDSQCDSPPSASWNILAVPCAPQNITTQLDCSADFGQQGLLCSDTYNVSVVAINQQCNISSSTVTQLHTVPCVPSMVVGNVSCQTAEVSITWQQSLGAEAYTVMAQGSGGYESSCNTSGTTCVFKDLLCEHTYSVSRQRRHRHMLQRLQQPSNPEDSPLCAPGCQHASGLP</sequence>
<dbReference type="EMBL" id="JAGEUA010000009">
    <property type="protein sequence ID" value="KAL0966456.1"/>
    <property type="molecule type" value="Genomic_DNA"/>
</dbReference>
<accession>A0ABD0WNX3</accession>
<feature type="domain" description="Fibronectin type-III" evidence="2">
    <location>
        <begin position="1278"/>
        <end position="1364"/>
    </location>
</feature>
<feature type="region of interest" description="Disordered" evidence="1">
    <location>
        <begin position="1753"/>
        <end position="1775"/>
    </location>
</feature>
<feature type="domain" description="Fibronectin type-III" evidence="2">
    <location>
        <begin position="656"/>
        <end position="743"/>
    </location>
</feature>
<name>A0ABD0WNX3_UMBPY</name>
<evidence type="ECO:0000256" key="1">
    <source>
        <dbReference type="SAM" id="MobiDB-lite"/>
    </source>
</evidence>
<feature type="domain" description="Fibronectin type-III" evidence="2">
    <location>
        <begin position="482"/>
        <end position="568"/>
    </location>
</feature>